<dbReference type="Proteomes" id="UP001551011">
    <property type="component" value="Unassembled WGS sequence"/>
</dbReference>
<feature type="domain" description="Methyltransferase" evidence="1">
    <location>
        <begin position="73"/>
        <end position="162"/>
    </location>
</feature>
<protein>
    <submittedName>
        <fullName evidence="2">Methyltransferase domain-containing protein</fullName>
    </submittedName>
</protein>
<organism evidence="2 3">
    <name type="scientific">Streptomyces flaveolus</name>
    <dbReference type="NCBI Taxonomy" id="67297"/>
    <lineage>
        <taxon>Bacteria</taxon>
        <taxon>Bacillati</taxon>
        <taxon>Actinomycetota</taxon>
        <taxon>Actinomycetes</taxon>
        <taxon>Kitasatosporales</taxon>
        <taxon>Streptomycetaceae</taxon>
        <taxon>Streptomyces</taxon>
    </lineage>
</organism>
<dbReference type="GO" id="GO:0032259">
    <property type="term" value="P:methylation"/>
    <property type="evidence" value="ECO:0007669"/>
    <property type="project" value="UniProtKB-KW"/>
</dbReference>
<dbReference type="SUPFAM" id="SSF53335">
    <property type="entry name" value="S-adenosyl-L-methionine-dependent methyltransferases"/>
    <property type="match status" value="1"/>
</dbReference>
<sequence>MTTAPLLSPRTADAWGRLLLDCHTAGLPKGRFHEICERDDGYISAFDAVGFFEGPDTWSALDRWAYGRIRGRVLDVGVGAGRFAVPFQQNGGEVVGLDVSCEALDVCARRGVTTTILGTVDDVPGDERFDTFLLLGKNLGLLENRTRGPELLRALAGLARPGARIVGTGVDPYRLDGALHGEYLAANRRQGRMSGQMRLRLRHRTLVTDWFDYLFMSVPELEEMTEGTGWSVRDVEWHGSDYGAVLALTAPVGASSR</sequence>
<dbReference type="RefSeq" id="WP_030644612.1">
    <property type="nucleotide sequence ID" value="NZ_JBEXDP010000024.1"/>
</dbReference>
<dbReference type="Pfam" id="PF13649">
    <property type="entry name" value="Methyltransf_25"/>
    <property type="match status" value="1"/>
</dbReference>
<proteinExistence type="predicted"/>
<reference evidence="2 3" key="1">
    <citation type="submission" date="2024-06" db="EMBL/GenBank/DDBJ databases">
        <title>The Natural Products Discovery Center: Release of the First 8490 Sequenced Strains for Exploring Actinobacteria Biosynthetic Diversity.</title>
        <authorList>
            <person name="Kalkreuter E."/>
            <person name="Kautsar S.A."/>
            <person name="Yang D."/>
            <person name="Bader C.D."/>
            <person name="Teijaro C.N."/>
            <person name="Fluegel L."/>
            <person name="Davis C.M."/>
            <person name="Simpson J.R."/>
            <person name="Lauterbach L."/>
            <person name="Steele A.D."/>
            <person name="Gui C."/>
            <person name="Meng S."/>
            <person name="Li G."/>
            <person name="Viehrig K."/>
            <person name="Ye F."/>
            <person name="Su P."/>
            <person name="Kiefer A.F."/>
            <person name="Nichols A."/>
            <person name="Cepeda A.J."/>
            <person name="Yan W."/>
            <person name="Fan B."/>
            <person name="Jiang Y."/>
            <person name="Adhikari A."/>
            <person name="Zheng C.-J."/>
            <person name="Schuster L."/>
            <person name="Cowan T.M."/>
            <person name="Smanski M.J."/>
            <person name="Chevrette M.G."/>
            <person name="De Carvalho L.P.S."/>
            <person name="Shen B."/>
        </authorList>
    </citation>
    <scope>NUCLEOTIDE SEQUENCE [LARGE SCALE GENOMIC DNA]</scope>
    <source>
        <strain evidence="2 3">NPDC020594</strain>
    </source>
</reference>
<dbReference type="CDD" id="cd02440">
    <property type="entry name" value="AdoMet_MTases"/>
    <property type="match status" value="1"/>
</dbReference>
<dbReference type="GO" id="GO:0008168">
    <property type="term" value="F:methyltransferase activity"/>
    <property type="evidence" value="ECO:0007669"/>
    <property type="project" value="UniProtKB-KW"/>
</dbReference>
<comment type="caution">
    <text evidence="2">The sequence shown here is derived from an EMBL/GenBank/DDBJ whole genome shotgun (WGS) entry which is preliminary data.</text>
</comment>
<dbReference type="EMBL" id="JBFAEG010000019">
    <property type="protein sequence ID" value="MEU5710334.1"/>
    <property type="molecule type" value="Genomic_DNA"/>
</dbReference>
<dbReference type="Gene3D" id="3.40.50.150">
    <property type="entry name" value="Vaccinia Virus protein VP39"/>
    <property type="match status" value="1"/>
</dbReference>
<keyword evidence="2" id="KW-0489">Methyltransferase</keyword>
<name>A0ABV3AEL0_9ACTN</name>
<accession>A0ABV3AEL0</accession>
<evidence type="ECO:0000259" key="1">
    <source>
        <dbReference type="Pfam" id="PF13649"/>
    </source>
</evidence>
<dbReference type="InterPro" id="IPR029063">
    <property type="entry name" value="SAM-dependent_MTases_sf"/>
</dbReference>
<dbReference type="InterPro" id="IPR041698">
    <property type="entry name" value="Methyltransf_25"/>
</dbReference>
<evidence type="ECO:0000313" key="3">
    <source>
        <dbReference type="Proteomes" id="UP001551011"/>
    </source>
</evidence>
<evidence type="ECO:0000313" key="2">
    <source>
        <dbReference type="EMBL" id="MEU5710334.1"/>
    </source>
</evidence>
<keyword evidence="3" id="KW-1185">Reference proteome</keyword>
<keyword evidence="2" id="KW-0808">Transferase</keyword>
<gene>
    <name evidence="2" type="ORF">AB0H04_26240</name>
</gene>